<dbReference type="InterPro" id="IPR039261">
    <property type="entry name" value="FNR_nucleotide-bd"/>
</dbReference>
<evidence type="ECO:0000256" key="8">
    <source>
        <dbReference type="ARBA" id="ARBA00022982"/>
    </source>
</evidence>
<dbReference type="InterPro" id="IPR037117">
    <property type="entry name" value="Dihydroorotate_DH_ele_sf"/>
</dbReference>
<dbReference type="CDD" id="cd06218">
    <property type="entry name" value="DHOD_e_trans"/>
    <property type="match status" value="1"/>
</dbReference>
<dbReference type="NCBIfam" id="NF000799">
    <property type="entry name" value="PRK00054.1-4"/>
    <property type="match status" value="1"/>
</dbReference>
<keyword evidence="6 11" id="KW-0274">FAD</keyword>
<organism evidence="13 14">
    <name type="scientific">Virgibacillus tibetensis</name>
    <dbReference type="NCBI Taxonomy" id="3042313"/>
    <lineage>
        <taxon>Bacteria</taxon>
        <taxon>Bacillati</taxon>
        <taxon>Bacillota</taxon>
        <taxon>Bacilli</taxon>
        <taxon>Bacillales</taxon>
        <taxon>Bacillaceae</taxon>
        <taxon>Virgibacillus</taxon>
    </lineage>
</organism>
<feature type="binding site" evidence="11">
    <location>
        <position position="238"/>
    </location>
    <ligand>
        <name>[2Fe-2S] cluster</name>
        <dbReference type="ChEBI" id="CHEBI:190135"/>
    </ligand>
</feature>
<dbReference type="PANTHER" id="PTHR43513:SF3">
    <property type="entry name" value="DIHYDROOROTATE DEHYDROGENASE B (NAD(+)), ELECTRON TRANSFER SUBUNIT-RELATED"/>
    <property type="match status" value="1"/>
</dbReference>
<dbReference type="InterPro" id="IPR017938">
    <property type="entry name" value="Riboflavin_synthase-like_b-brl"/>
</dbReference>
<keyword evidence="2 11" id="KW-0813">Transport</keyword>
<dbReference type="InterPro" id="IPR012165">
    <property type="entry name" value="Cyt_c3_hydrogenase_gsu"/>
</dbReference>
<evidence type="ECO:0000256" key="10">
    <source>
        <dbReference type="ARBA" id="ARBA00023014"/>
    </source>
</evidence>
<comment type="pathway">
    <text evidence="11">Pyrimidine metabolism; UMP biosynthesis via de novo pathway; orotate from (S)-dihydroorotate (NAD(+) route): step 1/1.</text>
</comment>
<feature type="binding site" evidence="11">
    <location>
        <position position="221"/>
    </location>
    <ligand>
        <name>[2Fe-2S] cluster</name>
        <dbReference type="ChEBI" id="CHEBI:190135"/>
    </ligand>
</feature>
<keyword evidence="9 11" id="KW-0408">Iron</keyword>
<comment type="cofactor">
    <cofactor evidence="11">
        <name>FAD</name>
        <dbReference type="ChEBI" id="CHEBI:57692"/>
    </cofactor>
    <text evidence="11">Binds 1 FAD per subunit.</text>
</comment>
<evidence type="ECO:0000256" key="4">
    <source>
        <dbReference type="ARBA" id="ARBA00022714"/>
    </source>
</evidence>
<dbReference type="HAMAP" id="MF_01211">
    <property type="entry name" value="DHODB_Fe_S_bind"/>
    <property type="match status" value="1"/>
</dbReference>
<dbReference type="Gene3D" id="2.10.240.10">
    <property type="entry name" value="Dihydroorotate dehydrogenase, electron transfer subunit"/>
    <property type="match status" value="1"/>
</dbReference>
<dbReference type="PIRSF" id="PIRSF006816">
    <property type="entry name" value="Cyc3_hyd_g"/>
    <property type="match status" value="1"/>
</dbReference>
<comment type="cofactor">
    <cofactor evidence="11">
        <name>[2Fe-2S] cluster</name>
        <dbReference type="ChEBI" id="CHEBI:190135"/>
    </cofactor>
    <text evidence="11">Binds 1 [2Fe-2S] cluster per subunit.</text>
</comment>
<evidence type="ECO:0000256" key="5">
    <source>
        <dbReference type="ARBA" id="ARBA00022723"/>
    </source>
</evidence>
<keyword evidence="5 11" id="KW-0479">Metal-binding</keyword>
<comment type="caution">
    <text evidence="13">The sequence shown here is derived from an EMBL/GenBank/DDBJ whole genome shotgun (WGS) entry which is preliminary data.</text>
</comment>
<accession>A0ABU6KCW1</accession>
<evidence type="ECO:0000256" key="7">
    <source>
        <dbReference type="ARBA" id="ARBA00022975"/>
    </source>
</evidence>
<dbReference type="Gene3D" id="3.40.50.80">
    <property type="entry name" value="Nucleotide-binding domain of ferredoxin-NADP reductase (FNR) module"/>
    <property type="match status" value="1"/>
</dbReference>
<keyword evidence="10 11" id="KW-0411">Iron-sulfur</keyword>
<gene>
    <name evidence="11" type="primary">pyrK</name>
    <name evidence="13" type="ORF">QGM71_04520</name>
</gene>
<feature type="binding site" evidence="11">
    <location>
        <position position="216"/>
    </location>
    <ligand>
        <name>[2Fe-2S] cluster</name>
        <dbReference type="ChEBI" id="CHEBI:190135"/>
    </ligand>
</feature>
<keyword evidence="8 11" id="KW-0249">Electron transport</keyword>
<dbReference type="InterPro" id="IPR023455">
    <property type="entry name" value="Dihydroorotate_DHASE_ETsu"/>
</dbReference>
<sequence length="251" mass="27414">MMKKEKMLIIKSTVIALDTIEMVLENSYISQYAVPGQFLHMNAEGHTLRRPISIADVDRASETITILFKIIGSGTKQLAAYQPGMSIDVLGPSGNGFYLEIEENPTILLIGGGIGVPPLYYLGKTLAREDVNIISVLGFQSADYVFYEQKFKELGKTFIVTNDGSYGERGFVTDVLNKVGQFDCYYSCGPLPMLQAITGKLKGKKGYISLEERMGCGVGACFACVIPTDNQGGYKKICKDGPVFNAQEVSL</sequence>
<comment type="caution">
    <text evidence="11">Lacks conserved residue(s) required for the propagation of feature annotation.</text>
</comment>
<dbReference type="RefSeq" id="WP_327606309.1">
    <property type="nucleotide sequence ID" value="NZ_JARZFX010000001.1"/>
</dbReference>
<feature type="binding site" evidence="11">
    <location>
        <begin position="74"/>
        <end position="75"/>
    </location>
    <ligand>
        <name>FAD</name>
        <dbReference type="ChEBI" id="CHEBI:57692"/>
    </ligand>
</feature>
<dbReference type="SUPFAM" id="SSF63380">
    <property type="entry name" value="Riboflavin synthase domain-like"/>
    <property type="match status" value="1"/>
</dbReference>
<dbReference type="InterPro" id="IPR019480">
    <property type="entry name" value="Dihydroorotate_DH_Fe-S-bd"/>
</dbReference>
<dbReference type="PROSITE" id="PS51384">
    <property type="entry name" value="FAD_FR"/>
    <property type="match status" value="1"/>
</dbReference>
<dbReference type="InterPro" id="IPR050353">
    <property type="entry name" value="PyrK_electron_transfer"/>
</dbReference>
<evidence type="ECO:0000313" key="14">
    <source>
        <dbReference type="Proteomes" id="UP001335737"/>
    </source>
</evidence>
<keyword evidence="3 11" id="KW-0285">Flavoprotein</keyword>
<comment type="subunit">
    <text evidence="11">Heterotetramer of 2 PyrK and 2 PyrD type B subunits.</text>
</comment>
<feature type="binding site" evidence="11">
    <location>
        <position position="224"/>
    </location>
    <ligand>
        <name>[2Fe-2S] cluster</name>
        <dbReference type="ChEBI" id="CHEBI:190135"/>
    </ligand>
</feature>
<keyword evidence="4 11" id="KW-0001">2Fe-2S</keyword>
<proteinExistence type="inferred from homology"/>
<dbReference type="PANTHER" id="PTHR43513">
    <property type="entry name" value="DIHYDROOROTATE DEHYDROGENASE B (NAD(+)), ELECTRON TRANSFER SUBUNIT"/>
    <property type="match status" value="1"/>
</dbReference>
<protein>
    <recommendedName>
        <fullName evidence="11">Dihydroorotate dehydrogenase B (NAD(+)), electron transfer subunit</fullName>
    </recommendedName>
    <alternativeName>
        <fullName evidence="11">Dihydroorotate oxidase B, electron transfer subunit</fullName>
    </alternativeName>
</protein>
<evidence type="ECO:0000313" key="13">
    <source>
        <dbReference type="EMBL" id="MEC5422760.1"/>
    </source>
</evidence>
<dbReference type="SUPFAM" id="SSF52343">
    <property type="entry name" value="Ferredoxin reductase-like, C-terminal NADP-linked domain"/>
    <property type="match status" value="1"/>
</dbReference>
<feature type="binding site" evidence="11">
    <location>
        <begin position="50"/>
        <end position="53"/>
    </location>
    <ligand>
        <name>FAD</name>
        <dbReference type="ChEBI" id="CHEBI:57692"/>
    </ligand>
</feature>
<keyword evidence="7 11" id="KW-0665">Pyrimidine biosynthesis</keyword>
<evidence type="ECO:0000256" key="9">
    <source>
        <dbReference type="ARBA" id="ARBA00023004"/>
    </source>
</evidence>
<feature type="domain" description="FAD-binding FR-type" evidence="12">
    <location>
        <begin position="2"/>
        <end position="99"/>
    </location>
</feature>
<keyword evidence="14" id="KW-1185">Reference proteome</keyword>
<evidence type="ECO:0000259" key="12">
    <source>
        <dbReference type="PROSITE" id="PS51384"/>
    </source>
</evidence>
<reference evidence="13 14" key="1">
    <citation type="journal article" date="2024" name="Int. J. Syst. Evol. Microbiol.">
        <title>Virgibacillus tibetensis sp. nov., isolated from salt lake on the Tibetan Plateau of China.</title>
        <authorList>
            <person name="Phurbu D."/>
            <person name="Liu Z.-X."/>
            <person name="Wang R."/>
            <person name="Zheng Y.-Y."/>
            <person name="Liu H.-C."/>
            <person name="Zhou Y.-G."/>
            <person name="Yu Y.-J."/>
            <person name="Li A.-H."/>
        </authorList>
    </citation>
    <scope>NUCLEOTIDE SEQUENCE [LARGE SCALE GENOMIC DNA]</scope>
    <source>
        <strain evidence="13 14">C22-A2</strain>
    </source>
</reference>
<evidence type="ECO:0000256" key="11">
    <source>
        <dbReference type="HAMAP-Rule" id="MF_01211"/>
    </source>
</evidence>
<dbReference type="Proteomes" id="UP001335737">
    <property type="component" value="Unassembled WGS sequence"/>
</dbReference>
<dbReference type="Pfam" id="PF10418">
    <property type="entry name" value="DHODB_Fe-S_bind"/>
    <property type="match status" value="1"/>
</dbReference>
<dbReference type="InterPro" id="IPR017927">
    <property type="entry name" value="FAD-bd_FR_type"/>
</dbReference>
<evidence type="ECO:0000256" key="6">
    <source>
        <dbReference type="ARBA" id="ARBA00022827"/>
    </source>
</evidence>
<comment type="function">
    <text evidence="11">Responsible for channeling the electrons from the oxidation of dihydroorotate from the FMN redox center in the PyrD type B subunit to the ultimate electron acceptor NAD(+).</text>
</comment>
<name>A0ABU6KCW1_9BACI</name>
<comment type="similarity">
    <text evidence="1 11">Belongs to the PyrK family.</text>
</comment>
<evidence type="ECO:0000256" key="1">
    <source>
        <dbReference type="ARBA" id="ARBA00006422"/>
    </source>
</evidence>
<evidence type="ECO:0000256" key="2">
    <source>
        <dbReference type="ARBA" id="ARBA00022448"/>
    </source>
</evidence>
<dbReference type="EMBL" id="JARZFX010000001">
    <property type="protein sequence ID" value="MEC5422760.1"/>
    <property type="molecule type" value="Genomic_DNA"/>
</dbReference>
<evidence type="ECO:0000256" key="3">
    <source>
        <dbReference type="ARBA" id="ARBA00022630"/>
    </source>
</evidence>
<dbReference type="Gene3D" id="2.40.30.10">
    <property type="entry name" value="Translation factors"/>
    <property type="match status" value="1"/>
</dbReference>